<evidence type="ECO:0000313" key="2">
    <source>
        <dbReference type="Proteomes" id="UP000799118"/>
    </source>
</evidence>
<sequence>MTYPASSMMKNSPQLDSSVASATPVSLSGLTQTDIFLQQCAEAQAASQQALHELRQFTDTLAKANMPGFNPGSCNELDVKSTSPTVTSHHTMRLAGQSPCRDDPHENIRDTDGDQWADIAQTGLRPSCHPCSSNGEISPPDVSLTLPVSSSPSLTRFSSSCVNPHPELIQEKSFTPGKAMPSKLTVVHGTTVIHILAQPGTRKETGMDRVTVQLTL</sequence>
<evidence type="ECO:0000313" key="1">
    <source>
        <dbReference type="EMBL" id="KAE9382281.1"/>
    </source>
</evidence>
<dbReference type="AlphaFoldDB" id="A0A6A4G9Y1"/>
<gene>
    <name evidence="1" type="ORF">BT96DRAFT_1010967</name>
</gene>
<dbReference type="Proteomes" id="UP000799118">
    <property type="component" value="Unassembled WGS sequence"/>
</dbReference>
<proteinExistence type="predicted"/>
<keyword evidence="2" id="KW-1185">Reference proteome</keyword>
<organism evidence="1 2">
    <name type="scientific">Gymnopus androsaceus JB14</name>
    <dbReference type="NCBI Taxonomy" id="1447944"/>
    <lineage>
        <taxon>Eukaryota</taxon>
        <taxon>Fungi</taxon>
        <taxon>Dikarya</taxon>
        <taxon>Basidiomycota</taxon>
        <taxon>Agaricomycotina</taxon>
        <taxon>Agaricomycetes</taxon>
        <taxon>Agaricomycetidae</taxon>
        <taxon>Agaricales</taxon>
        <taxon>Marasmiineae</taxon>
        <taxon>Omphalotaceae</taxon>
        <taxon>Gymnopus</taxon>
    </lineage>
</organism>
<protein>
    <submittedName>
        <fullName evidence="1">Uncharacterized protein</fullName>
    </submittedName>
</protein>
<dbReference type="EMBL" id="ML771867">
    <property type="protein sequence ID" value="KAE9382281.1"/>
    <property type="molecule type" value="Genomic_DNA"/>
</dbReference>
<reference evidence="1" key="1">
    <citation type="journal article" date="2019" name="Environ. Microbiol.">
        <title>Fungal ecological strategies reflected in gene transcription - a case study of two litter decomposers.</title>
        <authorList>
            <person name="Barbi F."/>
            <person name="Kohler A."/>
            <person name="Barry K."/>
            <person name="Baskaran P."/>
            <person name="Daum C."/>
            <person name="Fauchery L."/>
            <person name="Ihrmark K."/>
            <person name="Kuo A."/>
            <person name="LaButti K."/>
            <person name="Lipzen A."/>
            <person name="Morin E."/>
            <person name="Grigoriev I.V."/>
            <person name="Henrissat B."/>
            <person name="Lindahl B."/>
            <person name="Martin F."/>
        </authorList>
    </citation>
    <scope>NUCLEOTIDE SEQUENCE</scope>
    <source>
        <strain evidence="1">JB14</strain>
    </source>
</reference>
<name>A0A6A4G9Y1_9AGAR</name>
<accession>A0A6A4G9Y1</accession>